<evidence type="ECO:0000313" key="1">
    <source>
        <dbReference type="EMBL" id="MFC3965378.1"/>
    </source>
</evidence>
<dbReference type="Proteomes" id="UP001595696">
    <property type="component" value="Unassembled WGS sequence"/>
</dbReference>
<sequence>MTPPEPPLLVCVAGGDASGKSTQLDALTAALTADGFDTAAAGIWDALADPVLGARLPFADRAAVLAYLSVLGPNARAHFLFHALHAGLDLALAREPRILLLNAYWYKYFATEIAHGGDPATLRAATAAFPPPALTFHLRVTPEVALARRADRSDYESGYGDAARFLEFQRRSHAELDRLGTELGWIELDATTAPEVLTRTMLDAITAAAGR</sequence>
<evidence type="ECO:0008006" key="3">
    <source>
        <dbReference type="Google" id="ProtNLM"/>
    </source>
</evidence>
<dbReference type="Gene3D" id="3.40.50.300">
    <property type="entry name" value="P-loop containing nucleotide triphosphate hydrolases"/>
    <property type="match status" value="1"/>
</dbReference>
<comment type="caution">
    <text evidence="1">The sequence shown here is derived from an EMBL/GenBank/DDBJ whole genome shotgun (WGS) entry which is preliminary data.</text>
</comment>
<evidence type="ECO:0000313" key="2">
    <source>
        <dbReference type="Proteomes" id="UP001595696"/>
    </source>
</evidence>
<dbReference type="EMBL" id="JBHSAX010000019">
    <property type="protein sequence ID" value="MFC3965378.1"/>
    <property type="molecule type" value="Genomic_DNA"/>
</dbReference>
<proteinExistence type="predicted"/>
<reference evidence="2" key="1">
    <citation type="journal article" date="2019" name="Int. J. Syst. Evol. Microbiol.">
        <title>The Global Catalogue of Microorganisms (GCM) 10K type strain sequencing project: providing services to taxonomists for standard genome sequencing and annotation.</title>
        <authorList>
            <consortium name="The Broad Institute Genomics Platform"/>
            <consortium name="The Broad Institute Genome Sequencing Center for Infectious Disease"/>
            <person name="Wu L."/>
            <person name="Ma J."/>
        </authorList>
    </citation>
    <scope>NUCLEOTIDE SEQUENCE [LARGE SCALE GENOMIC DNA]</scope>
    <source>
        <strain evidence="2">CGMCC 4.7330</strain>
    </source>
</reference>
<organism evidence="1 2">
    <name type="scientific">Nocardia jiangsuensis</name>
    <dbReference type="NCBI Taxonomy" id="1691563"/>
    <lineage>
        <taxon>Bacteria</taxon>
        <taxon>Bacillati</taxon>
        <taxon>Actinomycetota</taxon>
        <taxon>Actinomycetes</taxon>
        <taxon>Mycobacteriales</taxon>
        <taxon>Nocardiaceae</taxon>
        <taxon>Nocardia</taxon>
    </lineage>
</organism>
<name>A0ABV8DZL3_9NOCA</name>
<keyword evidence="2" id="KW-1185">Reference proteome</keyword>
<gene>
    <name evidence="1" type="ORF">ACFO0B_25595</name>
</gene>
<protein>
    <recommendedName>
        <fullName evidence="3">Thymidylate kinase</fullName>
    </recommendedName>
</protein>
<dbReference type="InterPro" id="IPR027417">
    <property type="entry name" value="P-loop_NTPase"/>
</dbReference>
<accession>A0ABV8DZL3</accession>
<dbReference type="SUPFAM" id="SSF52540">
    <property type="entry name" value="P-loop containing nucleoside triphosphate hydrolases"/>
    <property type="match status" value="1"/>
</dbReference>
<dbReference type="RefSeq" id="WP_378615124.1">
    <property type="nucleotide sequence ID" value="NZ_JBHSAX010000019.1"/>
</dbReference>